<evidence type="ECO:0000256" key="1">
    <source>
        <dbReference type="SAM" id="SignalP"/>
    </source>
</evidence>
<dbReference type="EMBL" id="JAGUCO010000004">
    <property type="protein sequence ID" value="MBS2098149.1"/>
    <property type="molecule type" value="Genomic_DNA"/>
</dbReference>
<feature type="signal peptide" evidence="1">
    <location>
        <begin position="1"/>
        <end position="20"/>
    </location>
</feature>
<dbReference type="Proteomes" id="UP000708576">
    <property type="component" value="Unassembled WGS sequence"/>
</dbReference>
<keyword evidence="1" id="KW-0732">Signal</keyword>
<feature type="chain" id="PRO_5045211439" evidence="1">
    <location>
        <begin position="21"/>
        <end position="476"/>
    </location>
</feature>
<dbReference type="InterPro" id="IPR045175">
    <property type="entry name" value="M28_fam"/>
</dbReference>
<comment type="caution">
    <text evidence="3">The sequence shown here is derived from an EMBL/GenBank/DDBJ whole genome shotgun (WGS) entry which is preliminary data.</text>
</comment>
<reference evidence="3 4" key="1">
    <citation type="journal article" date="2015" name="Int. J. Syst. Evol. Microbiol.">
        <title>Carboxylicivirga linearis sp. nov., isolated from a sea cucumber culture pond.</title>
        <authorList>
            <person name="Wang F.Q."/>
            <person name="Zhou Y.X."/>
            <person name="Lin X.Z."/>
            <person name="Chen G.J."/>
            <person name="Du Z.J."/>
        </authorList>
    </citation>
    <scope>NUCLEOTIDE SEQUENCE [LARGE SCALE GENOMIC DNA]</scope>
    <source>
        <strain evidence="3 4">FB218</strain>
    </source>
</reference>
<dbReference type="Gene3D" id="3.40.630.10">
    <property type="entry name" value="Zn peptidases"/>
    <property type="match status" value="1"/>
</dbReference>
<evidence type="ECO:0000313" key="4">
    <source>
        <dbReference type="Proteomes" id="UP000708576"/>
    </source>
</evidence>
<evidence type="ECO:0000259" key="2">
    <source>
        <dbReference type="Pfam" id="PF04389"/>
    </source>
</evidence>
<name>A0ABS5JTE3_9BACT</name>
<dbReference type="PANTHER" id="PTHR12147">
    <property type="entry name" value="METALLOPEPTIDASE M28 FAMILY MEMBER"/>
    <property type="match status" value="1"/>
</dbReference>
<dbReference type="SUPFAM" id="SSF53187">
    <property type="entry name" value="Zn-dependent exopeptidases"/>
    <property type="match status" value="1"/>
</dbReference>
<dbReference type="InterPro" id="IPR007484">
    <property type="entry name" value="Peptidase_M28"/>
</dbReference>
<keyword evidence="4" id="KW-1185">Reference proteome</keyword>
<dbReference type="RefSeq" id="WP_212215395.1">
    <property type="nucleotide sequence ID" value="NZ_JAGUCO010000004.1"/>
</dbReference>
<proteinExistence type="predicted"/>
<feature type="domain" description="Peptidase M28" evidence="2">
    <location>
        <begin position="261"/>
        <end position="455"/>
    </location>
</feature>
<dbReference type="Gene3D" id="3.50.30.30">
    <property type="match status" value="1"/>
</dbReference>
<evidence type="ECO:0000313" key="3">
    <source>
        <dbReference type="EMBL" id="MBS2098149.1"/>
    </source>
</evidence>
<gene>
    <name evidence="3" type="ORF">KEM10_07635</name>
</gene>
<protein>
    <submittedName>
        <fullName evidence="3">M28 family peptidase</fullName>
    </submittedName>
</protein>
<dbReference type="CDD" id="cd03877">
    <property type="entry name" value="M28_like"/>
    <property type="match status" value="1"/>
</dbReference>
<organism evidence="3 4">
    <name type="scientific">Carboxylicivirga linearis</name>
    <dbReference type="NCBI Taxonomy" id="1628157"/>
    <lineage>
        <taxon>Bacteria</taxon>
        <taxon>Pseudomonadati</taxon>
        <taxon>Bacteroidota</taxon>
        <taxon>Bacteroidia</taxon>
        <taxon>Marinilabiliales</taxon>
        <taxon>Marinilabiliaceae</taxon>
        <taxon>Carboxylicivirga</taxon>
    </lineage>
</organism>
<sequence>MRTFYLLLFSLFFLGSAAQNSELKNVSATINIKTLKKHISVLAADSLNGRYTTSEGQKKAANYIRNEFNKAGLHPYNDTSFYQTFSLWSWRWGKCELKVGDILLQSYKDFIYRCNSPLDSINTDCVFVGYGEDDIINNIDLQDKVAFAFTKSYSNYYHLAYRLKSKGVKAIILTNPKDKNSFTRLVKSEDPDHVNVSKAKPFFSKTATRIYIVNPSLTKTFFNKNSNVLSQINTLEEAKKIKSQIISANCPAIVEKVKTENVIGYLKGKSDETIVISAHYDHIGKKGSLICNGADDNASGTSALITLANTYAQQTEIPDRSILFLATSGEELGLLGALHFADHQQELPFDIKANLNIDMIGRRDSTHKSNYIYIIGGKEYPVLDSLCNVANKKVGLTLDYGYAGRSSFGNILNLSDHYAFHKQGIPILGFFNGLHPDYHKPTDTIDKIEFDEMLKRVQLIYLTGNLLVNKQSYSNN</sequence>
<dbReference type="Pfam" id="PF04389">
    <property type="entry name" value="Peptidase_M28"/>
    <property type="match status" value="1"/>
</dbReference>
<accession>A0ABS5JTE3</accession>
<dbReference type="PANTHER" id="PTHR12147:SF26">
    <property type="entry name" value="PEPTIDASE M28 DOMAIN-CONTAINING PROTEIN"/>
    <property type="match status" value="1"/>
</dbReference>